<dbReference type="SUPFAM" id="SSF46689">
    <property type="entry name" value="Homeodomain-like"/>
    <property type="match status" value="1"/>
</dbReference>
<dbReference type="Pfam" id="PF02909">
    <property type="entry name" value="TetR_C_1"/>
    <property type="match status" value="1"/>
</dbReference>
<dbReference type="PROSITE" id="PS50977">
    <property type="entry name" value="HTH_TETR_2"/>
    <property type="match status" value="1"/>
</dbReference>
<evidence type="ECO:0000256" key="1">
    <source>
        <dbReference type="ARBA" id="ARBA00023015"/>
    </source>
</evidence>
<keyword evidence="7" id="KW-1185">Reference proteome</keyword>
<dbReference type="RefSeq" id="WP_208643923.1">
    <property type="nucleotide sequence ID" value="NZ_QGTL01000002.1"/>
</dbReference>
<dbReference type="Pfam" id="PF00440">
    <property type="entry name" value="TetR_N"/>
    <property type="match status" value="1"/>
</dbReference>
<evidence type="ECO:0000259" key="5">
    <source>
        <dbReference type="PROSITE" id="PS50977"/>
    </source>
</evidence>
<dbReference type="InterPro" id="IPR004111">
    <property type="entry name" value="Repressor_TetR_C"/>
</dbReference>
<dbReference type="GO" id="GO:0003700">
    <property type="term" value="F:DNA-binding transcription factor activity"/>
    <property type="evidence" value="ECO:0007669"/>
    <property type="project" value="TreeGrafter"/>
</dbReference>
<feature type="domain" description="HTH tetR-type" evidence="5">
    <location>
        <begin position="27"/>
        <end position="87"/>
    </location>
</feature>
<feature type="DNA-binding region" description="H-T-H motif" evidence="4">
    <location>
        <begin position="50"/>
        <end position="69"/>
    </location>
</feature>
<sequence length="247" mass="26558">MTADEVPTDLGRLWRVPAATRLGRPAELDVDTVVRTAVDLADRAGLDEVTLPKVAAALGFTKMALYRYVGSKNELFELMSDLALGPAPDLATEPGRWREGLRRWADALRAGFAEHPWVPQLPITGPPRGPHAIGWLDAGLRTLAATGLDWGTKLGIVMLVSMHVRQSSLLTQQLTDARLGSGLDEAQVNANYGRALAELVDPQRFPEVAQLLAAPVFHTPDVPDDADYVFGLDLILNGVAAEIAATA</sequence>
<name>A0A317NXA0_9NOCA</name>
<dbReference type="Gene3D" id="1.10.357.10">
    <property type="entry name" value="Tetracycline Repressor, domain 2"/>
    <property type="match status" value="1"/>
</dbReference>
<dbReference type="InterPro" id="IPR001647">
    <property type="entry name" value="HTH_TetR"/>
</dbReference>
<keyword evidence="2 4" id="KW-0238">DNA-binding</keyword>
<dbReference type="Gene3D" id="1.10.10.60">
    <property type="entry name" value="Homeodomain-like"/>
    <property type="match status" value="1"/>
</dbReference>
<dbReference type="InterPro" id="IPR050109">
    <property type="entry name" value="HTH-type_TetR-like_transc_reg"/>
</dbReference>
<keyword evidence="1" id="KW-0805">Transcription regulation</keyword>
<gene>
    <name evidence="6" type="ORF">DFR69_102667</name>
</gene>
<protein>
    <submittedName>
        <fullName evidence="6">TetR family transcriptional regulator</fullName>
    </submittedName>
</protein>
<reference evidence="6 7" key="1">
    <citation type="submission" date="2018-05" db="EMBL/GenBank/DDBJ databases">
        <title>Genomic Encyclopedia of Type Strains, Phase IV (KMG-IV): sequencing the most valuable type-strain genomes for metagenomic binning, comparative biology and taxonomic classification.</title>
        <authorList>
            <person name="Goeker M."/>
        </authorList>
    </citation>
    <scope>NUCLEOTIDE SEQUENCE [LARGE SCALE GENOMIC DNA]</scope>
    <source>
        <strain evidence="6 7">DSM 44717</strain>
    </source>
</reference>
<evidence type="ECO:0000256" key="4">
    <source>
        <dbReference type="PROSITE-ProRule" id="PRU00335"/>
    </source>
</evidence>
<organism evidence="6 7">
    <name type="scientific">Nocardia neocaledoniensis</name>
    <dbReference type="NCBI Taxonomy" id="236511"/>
    <lineage>
        <taxon>Bacteria</taxon>
        <taxon>Bacillati</taxon>
        <taxon>Actinomycetota</taxon>
        <taxon>Actinomycetes</taxon>
        <taxon>Mycobacteriales</taxon>
        <taxon>Nocardiaceae</taxon>
        <taxon>Nocardia</taxon>
    </lineage>
</organism>
<keyword evidence="3" id="KW-0804">Transcription</keyword>
<evidence type="ECO:0000256" key="2">
    <source>
        <dbReference type="ARBA" id="ARBA00023125"/>
    </source>
</evidence>
<dbReference type="GO" id="GO:0045892">
    <property type="term" value="P:negative regulation of DNA-templated transcription"/>
    <property type="evidence" value="ECO:0007669"/>
    <property type="project" value="InterPro"/>
</dbReference>
<proteinExistence type="predicted"/>
<evidence type="ECO:0000313" key="6">
    <source>
        <dbReference type="EMBL" id="PWV79602.1"/>
    </source>
</evidence>
<dbReference type="PANTHER" id="PTHR30055:SF151">
    <property type="entry name" value="TRANSCRIPTIONAL REGULATORY PROTEIN"/>
    <property type="match status" value="1"/>
</dbReference>
<dbReference type="GO" id="GO:0000976">
    <property type="term" value="F:transcription cis-regulatory region binding"/>
    <property type="evidence" value="ECO:0007669"/>
    <property type="project" value="TreeGrafter"/>
</dbReference>
<dbReference type="InterPro" id="IPR009057">
    <property type="entry name" value="Homeodomain-like_sf"/>
</dbReference>
<dbReference type="InterPro" id="IPR036271">
    <property type="entry name" value="Tet_transcr_reg_TetR-rel_C_sf"/>
</dbReference>
<evidence type="ECO:0000313" key="7">
    <source>
        <dbReference type="Proteomes" id="UP000246410"/>
    </source>
</evidence>
<dbReference type="SUPFAM" id="SSF48498">
    <property type="entry name" value="Tetracyclin repressor-like, C-terminal domain"/>
    <property type="match status" value="1"/>
</dbReference>
<accession>A0A317NXA0</accession>
<evidence type="ECO:0000256" key="3">
    <source>
        <dbReference type="ARBA" id="ARBA00023163"/>
    </source>
</evidence>
<comment type="caution">
    <text evidence="6">The sequence shown here is derived from an EMBL/GenBank/DDBJ whole genome shotgun (WGS) entry which is preliminary data.</text>
</comment>
<dbReference type="AlphaFoldDB" id="A0A317NXA0"/>
<dbReference type="Proteomes" id="UP000246410">
    <property type="component" value="Unassembled WGS sequence"/>
</dbReference>
<dbReference type="PANTHER" id="PTHR30055">
    <property type="entry name" value="HTH-TYPE TRANSCRIPTIONAL REGULATOR RUTR"/>
    <property type="match status" value="1"/>
</dbReference>
<dbReference type="EMBL" id="QGTL01000002">
    <property type="protein sequence ID" value="PWV79602.1"/>
    <property type="molecule type" value="Genomic_DNA"/>
</dbReference>